<protein>
    <submittedName>
        <fullName evidence="1">Uncharacterized protein</fullName>
    </submittedName>
</protein>
<gene>
    <name evidence="1" type="ORF">OB962_06890</name>
</gene>
<reference evidence="1" key="1">
    <citation type="submission" date="2024-05" db="EMBL/GenBank/DDBJ databases">
        <title>WGS of Aeromonas isolates.</title>
        <authorList>
            <person name="Lee H."/>
        </authorList>
    </citation>
    <scope>NUCLEOTIDE SEQUENCE</scope>
    <source>
        <strain evidence="1">LP308</strain>
    </source>
</reference>
<evidence type="ECO:0000313" key="1">
    <source>
        <dbReference type="EMBL" id="MDM5130730.1"/>
    </source>
</evidence>
<proteinExistence type="predicted"/>
<sequence length="70" mass="7627">MSHGTLSIRPINLPTMPVPVKNKVIQIVNVVTTKEYGTPVEVLNIGLLASDESLTKTAIKCFLANFPLHL</sequence>
<accession>A0ABT7Q9Z0</accession>
<name>A0ABT7Q9Z0_9GAMM</name>
<dbReference type="Proteomes" id="UP001168109">
    <property type="component" value="Unassembled WGS sequence"/>
</dbReference>
<organism evidence="1 2">
    <name type="scientific">Aeromonas piscicola</name>
    <dbReference type="NCBI Taxonomy" id="600645"/>
    <lineage>
        <taxon>Bacteria</taxon>
        <taxon>Pseudomonadati</taxon>
        <taxon>Pseudomonadota</taxon>
        <taxon>Gammaproteobacteria</taxon>
        <taxon>Aeromonadales</taxon>
        <taxon>Aeromonadaceae</taxon>
        <taxon>Aeromonas</taxon>
    </lineage>
</organism>
<comment type="caution">
    <text evidence="1">The sequence shown here is derived from an EMBL/GenBank/DDBJ whole genome shotgun (WGS) entry which is preliminary data.</text>
</comment>
<keyword evidence="2" id="KW-1185">Reference proteome</keyword>
<evidence type="ECO:0000313" key="2">
    <source>
        <dbReference type="Proteomes" id="UP001168109"/>
    </source>
</evidence>
<dbReference type="EMBL" id="JAOPLU010000002">
    <property type="protein sequence ID" value="MDM5130730.1"/>
    <property type="molecule type" value="Genomic_DNA"/>
</dbReference>